<dbReference type="EMBL" id="JBGEHV010000029">
    <property type="protein sequence ID" value="MEY8040981.1"/>
    <property type="molecule type" value="Genomic_DNA"/>
</dbReference>
<name>A0ABV4CIR6_9PSEU</name>
<evidence type="ECO:0000256" key="5">
    <source>
        <dbReference type="ARBA" id="ARBA00023277"/>
    </source>
</evidence>
<reference evidence="6 7" key="1">
    <citation type="submission" date="2024-08" db="EMBL/GenBank/DDBJ databases">
        <title>Genome mining of Saccharopolyspora cebuensis PGLac3 from Nigerian medicinal plant.</title>
        <authorList>
            <person name="Ezeobiora C.E."/>
            <person name="Igbokwe N.H."/>
            <person name="Amin D.H."/>
            <person name="Mendie U.E."/>
        </authorList>
    </citation>
    <scope>NUCLEOTIDE SEQUENCE [LARGE SCALE GENOMIC DNA]</scope>
    <source>
        <strain evidence="6 7">PGLac3</strain>
    </source>
</reference>
<keyword evidence="5" id="KW-0119">Carbohydrate metabolism</keyword>
<dbReference type="Pfam" id="PF01081">
    <property type="entry name" value="Aldolase"/>
    <property type="match status" value="1"/>
</dbReference>
<gene>
    <name evidence="6" type="ORF">AB8O55_16345</name>
</gene>
<evidence type="ECO:0000256" key="1">
    <source>
        <dbReference type="ARBA" id="ARBA00004761"/>
    </source>
</evidence>
<dbReference type="Gene3D" id="3.20.20.70">
    <property type="entry name" value="Aldolase class I"/>
    <property type="match status" value="1"/>
</dbReference>
<accession>A0ABV4CIR6</accession>
<evidence type="ECO:0000313" key="7">
    <source>
        <dbReference type="Proteomes" id="UP001564626"/>
    </source>
</evidence>
<keyword evidence="4" id="KW-0456">Lyase</keyword>
<evidence type="ECO:0000256" key="3">
    <source>
        <dbReference type="ARBA" id="ARBA00011233"/>
    </source>
</evidence>
<comment type="subunit">
    <text evidence="3">Homotrimer.</text>
</comment>
<dbReference type="RefSeq" id="WP_345355463.1">
    <property type="nucleotide sequence ID" value="NZ_BAABII010000001.1"/>
</dbReference>
<evidence type="ECO:0000313" key="6">
    <source>
        <dbReference type="EMBL" id="MEY8040981.1"/>
    </source>
</evidence>
<keyword evidence="7" id="KW-1185">Reference proteome</keyword>
<dbReference type="CDD" id="cd00452">
    <property type="entry name" value="KDPG_aldolase"/>
    <property type="match status" value="1"/>
</dbReference>
<dbReference type="InterPro" id="IPR013785">
    <property type="entry name" value="Aldolase_TIM"/>
</dbReference>
<proteinExistence type="inferred from homology"/>
<dbReference type="PANTHER" id="PTHR30246:SF1">
    <property type="entry name" value="2-DEHYDRO-3-DEOXY-6-PHOSPHOGALACTONATE ALDOLASE-RELATED"/>
    <property type="match status" value="1"/>
</dbReference>
<protein>
    <submittedName>
        <fullName evidence="6">Bifunctional 4-hydroxy-2-oxoglutarate aldolase/2-dehydro-3-deoxy-phosphogluconate aldolase</fullName>
    </submittedName>
</protein>
<evidence type="ECO:0000256" key="4">
    <source>
        <dbReference type="ARBA" id="ARBA00023239"/>
    </source>
</evidence>
<dbReference type="InterPro" id="IPR000887">
    <property type="entry name" value="Aldlse_KDPG_KHG"/>
</dbReference>
<comment type="caution">
    <text evidence="6">The sequence shown here is derived from an EMBL/GenBank/DDBJ whole genome shotgun (WGS) entry which is preliminary data.</text>
</comment>
<comment type="similarity">
    <text evidence="2">Belongs to the KHG/KDPG aldolase family.</text>
</comment>
<comment type="pathway">
    <text evidence="1">Carbohydrate acid metabolism.</text>
</comment>
<sequence>MRGFDELLAAPVLAILRGMTPQRTAELAERAWDLGIEAVEVPIETPRAEPSLRAAVEAGARRGRPVGAGTVTSPEQVRTAQEAGAAFTVAPGLDAEVVRLSADVGVPHLPGVATPSEVQQARRLGLDWVKAFPAAQLGAGWFSAVLGPFPDLKLVATGGMNARNAAEFLAAGARAVAVGSALDDPEQLPALAGLLRDGGRA</sequence>
<dbReference type="PANTHER" id="PTHR30246">
    <property type="entry name" value="2-KETO-3-DEOXY-6-PHOSPHOGLUCONATE ALDOLASE"/>
    <property type="match status" value="1"/>
</dbReference>
<organism evidence="6 7">
    <name type="scientific">Saccharopolyspora cebuensis</name>
    <dbReference type="NCBI Taxonomy" id="418759"/>
    <lineage>
        <taxon>Bacteria</taxon>
        <taxon>Bacillati</taxon>
        <taxon>Actinomycetota</taxon>
        <taxon>Actinomycetes</taxon>
        <taxon>Pseudonocardiales</taxon>
        <taxon>Pseudonocardiaceae</taxon>
        <taxon>Saccharopolyspora</taxon>
    </lineage>
</organism>
<evidence type="ECO:0000256" key="2">
    <source>
        <dbReference type="ARBA" id="ARBA00006906"/>
    </source>
</evidence>
<dbReference type="Proteomes" id="UP001564626">
    <property type="component" value="Unassembled WGS sequence"/>
</dbReference>
<dbReference type="SUPFAM" id="SSF51569">
    <property type="entry name" value="Aldolase"/>
    <property type="match status" value="1"/>
</dbReference>